<keyword evidence="8" id="KW-0677">Repeat</keyword>
<evidence type="ECO:0000256" key="10">
    <source>
        <dbReference type="ARBA" id="ARBA00022840"/>
    </source>
</evidence>
<evidence type="ECO:0000256" key="1">
    <source>
        <dbReference type="ARBA" id="ARBA00004202"/>
    </source>
</evidence>
<evidence type="ECO:0000256" key="9">
    <source>
        <dbReference type="ARBA" id="ARBA00022741"/>
    </source>
</evidence>
<evidence type="ECO:0000256" key="8">
    <source>
        <dbReference type="ARBA" id="ARBA00022737"/>
    </source>
</evidence>
<dbReference type="InterPro" id="IPR003593">
    <property type="entry name" value="AAA+_ATPase"/>
</dbReference>
<sequence length="808" mass="88565">MSETFLQMKHITKRFPGVLALNDVQFSLRRGEVHALLGENGAGKSTLMKILSGVYQPDEGEIIFEDKPVSFSDPLSAQNVGITIIHQEFNLFPELTVEENIFIGREFCKKNRWRLDEKQQRQATIEILQKLNLAIKPDTLVADLTVAQQQMVEIAKAISVNARILIMDEPTAALTETEIESLFRVTRLLKEQGTGIVYISHRLEELALIADRATVMRDGQYISTVDYECVKISDLIAMMVGRDLGNIYPRREALQQRIPVLEVNGLTRKGVLNDINFTLYRGEILGFAGLMGAGRTELARAIFGADSIDSGTLKLNGKETVIKDISDAIQQGISYLTEDRKKEGLALNLSVERNIMLGNYPEYSDRFGNVDSRRCQQTSEEQVKALRIKTPNLEQAALNLSGGNQQKIIIARWVCKDTDILIFDEPTRGIDVGAKLEIYELMNRLVAKGKSIIMISSELPEVLGMCDRILVMRSGRITGELSAKEATQEKIMQYKIKINKELLMRLAPLFSLIILVLFFSFSSPFFFNTENIMTIALQTSVIGIMAIGVTFVIITAGIDLSLGSVVAFSGVAVGICATLGLPLPVCIIAGVLAGGMCGYVNGLLVTKMTIPPFIATLGLMMSVRGINMVMTDGRAIYFADYPMFKTLAQGRLFDVLPYPVFYLVIVALVGAYILKKTVIGRYVYAVGSNEVAAHLSGIKVQRVKIFVYAFCGLLTGIAGVILASRLNSGQPTVGVGYELEAIAAVVIGGTSLMGGIGTIGGTIIGAFIMSVLKNGLNLMGVSQFWQMVAMGVVVVAAVYLDTLRKKIR</sequence>
<dbReference type="CDD" id="cd06579">
    <property type="entry name" value="TM_PBP1_transp_AraH_like"/>
    <property type="match status" value="1"/>
</dbReference>
<dbReference type="SUPFAM" id="SSF52540">
    <property type="entry name" value="P-loop containing nucleoside triphosphate hydrolases"/>
    <property type="match status" value="2"/>
</dbReference>
<evidence type="ECO:0000256" key="12">
    <source>
        <dbReference type="ARBA" id="ARBA00022989"/>
    </source>
</evidence>
<evidence type="ECO:0000256" key="3">
    <source>
        <dbReference type="ARBA" id="ARBA00004651"/>
    </source>
</evidence>
<dbReference type="PROSITE" id="PS00211">
    <property type="entry name" value="ABC_TRANSPORTER_1"/>
    <property type="match status" value="1"/>
</dbReference>
<dbReference type="InParanoid" id="E3NSN8"/>
<evidence type="ECO:0000256" key="5">
    <source>
        <dbReference type="ARBA" id="ARBA00022475"/>
    </source>
</evidence>
<dbReference type="GO" id="GO:0022857">
    <property type="term" value="F:transmembrane transporter activity"/>
    <property type="evidence" value="ECO:0007669"/>
    <property type="project" value="InterPro"/>
</dbReference>
<feature type="transmembrane region" description="Helical" evidence="14">
    <location>
        <begin position="784"/>
        <end position="803"/>
    </location>
</feature>
<organism evidence="17">
    <name type="scientific">Caenorhabditis remanei</name>
    <name type="common">Caenorhabditis vulgaris</name>
    <dbReference type="NCBI Taxonomy" id="31234"/>
    <lineage>
        <taxon>Eukaryota</taxon>
        <taxon>Metazoa</taxon>
        <taxon>Ecdysozoa</taxon>
        <taxon>Nematoda</taxon>
        <taxon>Chromadorea</taxon>
        <taxon>Rhabditida</taxon>
        <taxon>Rhabditina</taxon>
        <taxon>Rhabditomorpha</taxon>
        <taxon>Rhabditoidea</taxon>
        <taxon>Rhabditidae</taxon>
        <taxon>Peloderinae</taxon>
        <taxon>Caenorhabditis</taxon>
    </lineage>
</organism>
<dbReference type="Proteomes" id="UP000008281">
    <property type="component" value="Unassembled WGS sequence"/>
</dbReference>
<dbReference type="InterPro" id="IPR050107">
    <property type="entry name" value="ABC_carbohydrate_import_ATPase"/>
</dbReference>
<evidence type="ECO:0000256" key="6">
    <source>
        <dbReference type="ARBA" id="ARBA00022597"/>
    </source>
</evidence>
<keyword evidence="9" id="KW-0547">Nucleotide-binding</keyword>
<dbReference type="InterPro" id="IPR001851">
    <property type="entry name" value="ABC_transp_permease"/>
</dbReference>
<feature type="transmembrane region" description="Helical" evidence="14">
    <location>
        <begin position="705"/>
        <end position="723"/>
    </location>
</feature>
<evidence type="ECO:0000256" key="11">
    <source>
        <dbReference type="ARBA" id="ARBA00022967"/>
    </source>
</evidence>
<feature type="transmembrane region" description="Helical" evidence="14">
    <location>
        <begin position="744"/>
        <end position="772"/>
    </location>
</feature>
<proteinExistence type="predicted"/>
<evidence type="ECO:0000313" key="16">
    <source>
        <dbReference type="EMBL" id="EFO90446.1"/>
    </source>
</evidence>
<accession>E3NSN8</accession>
<evidence type="ECO:0000256" key="4">
    <source>
        <dbReference type="ARBA" id="ARBA00022448"/>
    </source>
</evidence>
<keyword evidence="4" id="KW-0813">Transport</keyword>
<evidence type="ECO:0000256" key="2">
    <source>
        <dbReference type="ARBA" id="ARBA00004533"/>
    </source>
</evidence>
<dbReference type="AlphaFoldDB" id="E3NSN8"/>
<dbReference type="SMART" id="SM00382">
    <property type="entry name" value="AAA"/>
    <property type="match status" value="2"/>
</dbReference>
<dbReference type="FunFam" id="3.40.50.300:FF:000127">
    <property type="entry name" value="Ribose import ATP-binding protein RbsA"/>
    <property type="match status" value="1"/>
</dbReference>
<dbReference type="OrthoDB" id="5854680at2759"/>
<feature type="transmembrane region" description="Helical" evidence="14">
    <location>
        <begin position="652"/>
        <end position="674"/>
    </location>
</feature>
<dbReference type="InterPro" id="IPR017871">
    <property type="entry name" value="ABC_transporter-like_CS"/>
</dbReference>
<evidence type="ECO:0000256" key="13">
    <source>
        <dbReference type="ARBA" id="ARBA00023136"/>
    </source>
</evidence>
<dbReference type="STRING" id="31234.E3NSN8"/>
<evidence type="ECO:0000259" key="15">
    <source>
        <dbReference type="PROSITE" id="PS50893"/>
    </source>
</evidence>
<feature type="domain" description="ABC transporter" evidence="15">
    <location>
        <begin position="6"/>
        <end position="243"/>
    </location>
</feature>
<dbReference type="eggNOG" id="KOG0059">
    <property type="taxonomic scope" value="Eukaryota"/>
</dbReference>
<feature type="transmembrane region" description="Helical" evidence="14">
    <location>
        <begin position="535"/>
        <end position="558"/>
    </location>
</feature>
<keyword evidence="5" id="KW-1003">Cell membrane</keyword>
<keyword evidence="10" id="KW-0067">ATP-binding</keyword>
<comment type="subcellular location">
    <subcellularLocation>
        <location evidence="2">Cell inner membrane</location>
    </subcellularLocation>
    <subcellularLocation>
        <location evidence="3">Cell membrane</location>
        <topology evidence="3">Multi-pass membrane protein</topology>
    </subcellularLocation>
    <subcellularLocation>
        <location evidence="1">Cell membrane</location>
        <topology evidence="1">Peripheral membrane protein</topology>
    </subcellularLocation>
</comment>
<dbReference type="Pfam" id="PF02653">
    <property type="entry name" value="BPD_transp_2"/>
    <property type="match status" value="1"/>
</dbReference>
<dbReference type="InterPro" id="IPR027417">
    <property type="entry name" value="P-loop_NTPase"/>
</dbReference>
<dbReference type="eggNOG" id="KOG0054">
    <property type="taxonomic scope" value="Eukaryota"/>
</dbReference>
<gene>
    <name evidence="16" type="ORF">CRE_26900</name>
</gene>
<dbReference type="GO" id="GO:0005886">
    <property type="term" value="C:plasma membrane"/>
    <property type="evidence" value="ECO:0007669"/>
    <property type="project" value="UniProtKB-SubCell"/>
</dbReference>
<name>E3NSN8_CAERE</name>
<dbReference type="PANTHER" id="PTHR43790">
    <property type="entry name" value="CARBOHYDRATE TRANSPORT ATP-BINDING PROTEIN MG119-RELATED"/>
    <property type="match status" value="1"/>
</dbReference>
<dbReference type="PANTHER" id="PTHR43790:SF3">
    <property type="entry name" value="D-ALLOSE IMPORT ATP-BINDING PROTEIN ALSA-RELATED"/>
    <property type="match status" value="1"/>
</dbReference>
<evidence type="ECO:0000256" key="7">
    <source>
        <dbReference type="ARBA" id="ARBA00022692"/>
    </source>
</evidence>
<dbReference type="GO" id="GO:0016887">
    <property type="term" value="F:ATP hydrolysis activity"/>
    <property type="evidence" value="ECO:0007669"/>
    <property type="project" value="InterPro"/>
</dbReference>
<reference evidence="16" key="1">
    <citation type="submission" date="2007-07" db="EMBL/GenBank/DDBJ databases">
        <title>PCAP assembly of the Caenorhabditis remanei genome.</title>
        <authorList>
            <consortium name="The Caenorhabditis remanei Sequencing Consortium"/>
            <person name="Wilson R.K."/>
        </authorList>
    </citation>
    <scope>NUCLEOTIDE SEQUENCE [LARGE SCALE GENOMIC DNA]</scope>
    <source>
        <strain evidence="16">PB4641</strain>
    </source>
</reference>
<keyword evidence="6" id="KW-0762">Sugar transport</keyword>
<dbReference type="GO" id="GO:0005524">
    <property type="term" value="F:ATP binding"/>
    <property type="evidence" value="ECO:0007669"/>
    <property type="project" value="UniProtKB-KW"/>
</dbReference>
<feature type="domain" description="ABC transporter" evidence="15">
    <location>
        <begin position="255"/>
        <end position="499"/>
    </location>
</feature>
<protein>
    <recommendedName>
        <fullName evidence="15">ABC transporter domain-containing protein</fullName>
    </recommendedName>
</protein>
<dbReference type="PROSITE" id="PS50893">
    <property type="entry name" value="ABC_TRANSPORTER_2"/>
    <property type="match status" value="2"/>
</dbReference>
<dbReference type="CDD" id="cd03215">
    <property type="entry name" value="ABC_Carb_Monos_II"/>
    <property type="match status" value="1"/>
</dbReference>
<keyword evidence="17" id="KW-1185">Reference proteome</keyword>
<dbReference type="HOGENOM" id="CLU_012904_1_0_1"/>
<dbReference type="CDD" id="cd03216">
    <property type="entry name" value="ABC_Carb_Monos_I"/>
    <property type="match status" value="1"/>
</dbReference>
<evidence type="ECO:0000256" key="14">
    <source>
        <dbReference type="SAM" id="Phobius"/>
    </source>
</evidence>
<keyword evidence="13 14" id="KW-0472">Membrane</keyword>
<dbReference type="EMBL" id="DS270005">
    <property type="protein sequence ID" value="EFO90446.1"/>
    <property type="molecule type" value="Genomic_DNA"/>
</dbReference>
<feature type="transmembrane region" description="Helical" evidence="14">
    <location>
        <begin position="502"/>
        <end position="523"/>
    </location>
</feature>
<dbReference type="FunFam" id="3.40.50.300:FF:000126">
    <property type="entry name" value="Galactose/methyl galactoside import ATP-binding protein MglA"/>
    <property type="match status" value="1"/>
</dbReference>
<evidence type="ECO:0000313" key="17">
    <source>
        <dbReference type="Proteomes" id="UP000008281"/>
    </source>
</evidence>
<dbReference type="Gene3D" id="3.40.50.300">
    <property type="entry name" value="P-loop containing nucleotide triphosphate hydrolases"/>
    <property type="match status" value="2"/>
</dbReference>
<keyword evidence="12 14" id="KW-1133">Transmembrane helix</keyword>
<dbReference type="InterPro" id="IPR003439">
    <property type="entry name" value="ABC_transporter-like_ATP-bd"/>
</dbReference>
<feature type="transmembrane region" description="Helical" evidence="14">
    <location>
        <begin position="565"/>
        <end position="593"/>
    </location>
</feature>
<dbReference type="Pfam" id="PF00005">
    <property type="entry name" value="ABC_tran"/>
    <property type="match status" value="2"/>
</dbReference>
<keyword evidence="11" id="KW-1278">Translocase</keyword>
<keyword evidence="7 14" id="KW-0812">Transmembrane</keyword>